<dbReference type="SUPFAM" id="SSF46689">
    <property type="entry name" value="Homeodomain-like"/>
    <property type="match status" value="1"/>
</dbReference>
<comment type="caution">
    <text evidence="1">The sequence shown here is derived from an EMBL/GenBank/DDBJ whole genome shotgun (WGS) entry which is preliminary data.</text>
</comment>
<sequence length="153" mass="17024">MGQMLAIRVAVDSPAGLCRPAKKETNRRTALRIRAIVNALEDLSRATAARALGVERQSLCDAVKRFNAERLAGLYDHRKGHRRPVLGEGEEAVLIARILHGPGPEKGKPNGWTLPDLCRFIKERCVDQCERVCEGSLTRQAQIRALHLMSTDY</sequence>
<evidence type="ECO:0000313" key="2">
    <source>
        <dbReference type="Proteomes" id="UP000254925"/>
    </source>
</evidence>
<dbReference type="RefSeq" id="WP_114772416.1">
    <property type="nucleotide sequence ID" value="NZ_QQBB01000012.1"/>
</dbReference>
<keyword evidence="2" id="KW-1185">Reference proteome</keyword>
<accession>A0A370HA19</accession>
<reference evidence="1 2" key="1">
    <citation type="submission" date="2018-07" db="EMBL/GenBank/DDBJ databases">
        <title>Genomic Encyclopedia of Type Strains, Phase IV (KMG-IV): sequencing the most valuable type-strain genomes for metagenomic binning, comparative biology and taxonomic classification.</title>
        <authorList>
            <person name="Goeker M."/>
        </authorList>
    </citation>
    <scope>NUCLEOTIDE SEQUENCE [LARGE SCALE GENOMIC DNA]</scope>
    <source>
        <strain evidence="1 2">DSM 14364</strain>
    </source>
</reference>
<proteinExistence type="predicted"/>
<protein>
    <submittedName>
        <fullName evidence="1">Winged helix-turn helix protein</fullName>
    </submittedName>
</protein>
<name>A0A370HA19_9HYPH</name>
<dbReference type="EMBL" id="QQBB01000012">
    <property type="protein sequence ID" value="RDI53798.1"/>
    <property type="molecule type" value="Genomic_DNA"/>
</dbReference>
<organism evidence="1 2">
    <name type="scientific">Microvirga subterranea</name>
    <dbReference type="NCBI Taxonomy" id="186651"/>
    <lineage>
        <taxon>Bacteria</taxon>
        <taxon>Pseudomonadati</taxon>
        <taxon>Pseudomonadota</taxon>
        <taxon>Alphaproteobacteria</taxon>
        <taxon>Hyphomicrobiales</taxon>
        <taxon>Methylobacteriaceae</taxon>
        <taxon>Microvirga</taxon>
    </lineage>
</organism>
<dbReference type="Proteomes" id="UP000254925">
    <property type="component" value="Unassembled WGS sequence"/>
</dbReference>
<dbReference type="Pfam" id="PF13551">
    <property type="entry name" value="HTH_29"/>
    <property type="match status" value="1"/>
</dbReference>
<dbReference type="OrthoDB" id="2375382at2"/>
<evidence type="ECO:0000313" key="1">
    <source>
        <dbReference type="EMBL" id="RDI53798.1"/>
    </source>
</evidence>
<dbReference type="InterPro" id="IPR009057">
    <property type="entry name" value="Homeodomain-like_sf"/>
</dbReference>
<gene>
    <name evidence="1" type="ORF">DES45_1122</name>
</gene>
<dbReference type="AlphaFoldDB" id="A0A370HA19"/>